<evidence type="ECO:0000313" key="2">
    <source>
        <dbReference type="EMBL" id="KRY93509.1"/>
    </source>
</evidence>
<keyword evidence="1" id="KW-0472">Membrane</keyword>
<keyword evidence="1" id="KW-1133">Transmembrane helix</keyword>
<keyword evidence="3" id="KW-1185">Reference proteome</keyword>
<comment type="caution">
    <text evidence="2">The sequence shown here is derived from an EMBL/GenBank/DDBJ whole genome shotgun (WGS) entry which is preliminary data.</text>
</comment>
<name>A0A0V1G5U2_TRIPS</name>
<accession>A0A0V1G5U2</accession>
<proteinExistence type="predicted"/>
<reference evidence="2 3" key="1">
    <citation type="submission" date="2015-01" db="EMBL/GenBank/DDBJ databases">
        <title>Evolution of Trichinella species and genotypes.</title>
        <authorList>
            <person name="Korhonen P.K."/>
            <person name="Edoardo P."/>
            <person name="Giuseppe L.R."/>
            <person name="Gasser R.B."/>
        </authorList>
    </citation>
    <scope>NUCLEOTIDE SEQUENCE [LARGE SCALE GENOMIC DNA]</scope>
    <source>
        <strain evidence="2">ISS470</strain>
    </source>
</reference>
<organism evidence="2 3">
    <name type="scientific">Trichinella pseudospiralis</name>
    <name type="common">Parasitic roundworm</name>
    <dbReference type="NCBI Taxonomy" id="6337"/>
    <lineage>
        <taxon>Eukaryota</taxon>
        <taxon>Metazoa</taxon>
        <taxon>Ecdysozoa</taxon>
        <taxon>Nematoda</taxon>
        <taxon>Enoplea</taxon>
        <taxon>Dorylaimia</taxon>
        <taxon>Trichinellida</taxon>
        <taxon>Trichinellidae</taxon>
        <taxon>Trichinella</taxon>
    </lineage>
</organism>
<dbReference type="AlphaFoldDB" id="A0A0V1G5U2"/>
<dbReference type="Proteomes" id="UP000054995">
    <property type="component" value="Unassembled WGS sequence"/>
</dbReference>
<protein>
    <submittedName>
        <fullName evidence="2">Uncharacterized protein</fullName>
    </submittedName>
</protein>
<keyword evidence="1" id="KW-0812">Transmembrane</keyword>
<feature type="transmembrane region" description="Helical" evidence="1">
    <location>
        <begin position="15"/>
        <end position="35"/>
    </location>
</feature>
<gene>
    <name evidence="2" type="ORF">T4D_8837</name>
</gene>
<evidence type="ECO:0000256" key="1">
    <source>
        <dbReference type="SAM" id="Phobius"/>
    </source>
</evidence>
<evidence type="ECO:0000313" key="3">
    <source>
        <dbReference type="Proteomes" id="UP000054995"/>
    </source>
</evidence>
<sequence length="59" mass="7099">MTSPYSPQSEIPRNLVLNVLCCLKMFNYDFLQNLLRFQNRKKILRKEISEYLACIFIIK</sequence>
<dbReference type="EMBL" id="JYDT01000002">
    <property type="protein sequence ID" value="KRY93509.1"/>
    <property type="molecule type" value="Genomic_DNA"/>
</dbReference>